<evidence type="ECO:0000256" key="1">
    <source>
        <dbReference type="SAM" id="MobiDB-lite"/>
    </source>
</evidence>
<accession>A0A8H4KGA2</accession>
<dbReference type="OrthoDB" id="5099825at2759"/>
<feature type="compositionally biased region" description="Basic residues" evidence="1">
    <location>
        <begin position="9"/>
        <end position="28"/>
    </location>
</feature>
<feature type="compositionally biased region" description="Low complexity" evidence="1">
    <location>
        <begin position="203"/>
        <end position="214"/>
    </location>
</feature>
<gene>
    <name evidence="2" type="ORF">F53441_6188</name>
</gene>
<feature type="compositionally biased region" description="Pro residues" evidence="1">
    <location>
        <begin position="165"/>
        <end position="179"/>
    </location>
</feature>
<evidence type="ECO:0000313" key="2">
    <source>
        <dbReference type="EMBL" id="KAF4450745.1"/>
    </source>
</evidence>
<feature type="compositionally biased region" description="Polar residues" evidence="1">
    <location>
        <begin position="29"/>
        <end position="41"/>
    </location>
</feature>
<feature type="compositionally biased region" description="Polar residues" evidence="1">
    <location>
        <begin position="333"/>
        <end position="344"/>
    </location>
</feature>
<dbReference type="EMBL" id="JAADJG010000242">
    <property type="protein sequence ID" value="KAF4450745.1"/>
    <property type="molecule type" value="Genomic_DNA"/>
</dbReference>
<feature type="compositionally biased region" description="Basic and acidic residues" evidence="1">
    <location>
        <begin position="252"/>
        <end position="289"/>
    </location>
</feature>
<dbReference type="AlphaFoldDB" id="A0A8H4KGA2"/>
<comment type="caution">
    <text evidence="2">The sequence shown here is derived from an EMBL/GenBank/DDBJ whole genome shotgun (WGS) entry which is preliminary data.</text>
</comment>
<keyword evidence="3" id="KW-1185">Reference proteome</keyword>
<feature type="compositionally biased region" description="Polar residues" evidence="1">
    <location>
        <begin position="224"/>
        <end position="233"/>
    </location>
</feature>
<feature type="compositionally biased region" description="Low complexity" evidence="1">
    <location>
        <begin position="53"/>
        <end position="67"/>
    </location>
</feature>
<organism evidence="2 3">
    <name type="scientific">Fusarium austroafricanum</name>
    <dbReference type="NCBI Taxonomy" id="2364996"/>
    <lineage>
        <taxon>Eukaryota</taxon>
        <taxon>Fungi</taxon>
        <taxon>Dikarya</taxon>
        <taxon>Ascomycota</taxon>
        <taxon>Pezizomycotina</taxon>
        <taxon>Sordariomycetes</taxon>
        <taxon>Hypocreomycetidae</taxon>
        <taxon>Hypocreales</taxon>
        <taxon>Nectriaceae</taxon>
        <taxon>Fusarium</taxon>
        <taxon>Fusarium concolor species complex</taxon>
    </lineage>
</organism>
<feature type="region of interest" description="Disordered" evidence="1">
    <location>
        <begin position="1"/>
        <end position="345"/>
    </location>
</feature>
<evidence type="ECO:0000313" key="3">
    <source>
        <dbReference type="Proteomes" id="UP000605986"/>
    </source>
</evidence>
<name>A0A8H4KGA2_9HYPO</name>
<proteinExistence type="predicted"/>
<feature type="compositionally biased region" description="Low complexity" evidence="1">
    <location>
        <begin position="313"/>
        <end position="330"/>
    </location>
</feature>
<reference evidence="2" key="1">
    <citation type="submission" date="2020-01" db="EMBL/GenBank/DDBJ databases">
        <title>Identification and distribution of gene clusters putatively required for synthesis of sphingolipid metabolism inhibitors in phylogenetically diverse species of the filamentous fungus Fusarium.</title>
        <authorList>
            <person name="Kim H.-S."/>
            <person name="Busman M."/>
            <person name="Brown D.W."/>
            <person name="Divon H."/>
            <person name="Uhlig S."/>
            <person name="Proctor R.H."/>
        </authorList>
    </citation>
    <scope>NUCLEOTIDE SEQUENCE</scope>
    <source>
        <strain evidence="2">NRRL 53441</strain>
    </source>
</reference>
<protein>
    <submittedName>
        <fullName evidence="2">Uncharacterized protein</fullName>
    </submittedName>
</protein>
<dbReference type="Proteomes" id="UP000605986">
    <property type="component" value="Unassembled WGS sequence"/>
</dbReference>
<sequence>MPGPGSIKSLKRRPSAKSAAKRIGRMFKRTNSGDSEATTPATPGLSKDSFDGSRVSTSSRFSISSRMTTREDADVSLTHSNGQPRPFASRLNTEPPKERDVVPPHPFFSSNSEPFLEHGKAVGPVTPVGSPLGSPMMIESEALPSPVYSEAKEQTKMIGEQPEPVSTPKPEPRPLPTPPIKKVINNEPESPVLPRKEYREEPQQVPKVPQPAFKPEQKFETETKSQAAPTRKSTVPPPTVEDEPEAVVEPVKTVKEQPKTRTKTEGKQTQHRVERKTEHQTHNKEEKQTVEPMAQPKTAYKKSTPVQSPPIVPTSSASVASSSAPNTAPTLRYTITSDTSSQISRDIFVPKTAPAPYTARAPITAPAPIIAAAPKMVMSILAWAIPEPAPIPRIASMPQQAHSPSTSLIRSSA</sequence>